<accession>A0ABS9Z6P6</accession>
<evidence type="ECO:0000313" key="2">
    <source>
        <dbReference type="Proteomes" id="UP001139104"/>
    </source>
</evidence>
<dbReference type="RefSeq" id="WP_243066332.1">
    <property type="nucleotide sequence ID" value="NZ_JAIVFK010000083.1"/>
</dbReference>
<evidence type="ECO:0000313" key="1">
    <source>
        <dbReference type="EMBL" id="MCI4682312.1"/>
    </source>
</evidence>
<gene>
    <name evidence="1" type="ORF">K2U94_05995</name>
</gene>
<comment type="caution">
    <text evidence="1">The sequence shown here is derived from an EMBL/GenBank/DDBJ whole genome shotgun (WGS) entry which is preliminary data.</text>
</comment>
<organism evidence="1 2">
    <name type="scientific">Candidatus Rhodoblastus alkanivorans</name>
    <dbReference type="NCBI Taxonomy" id="2954117"/>
    <lineage>
        <taxon>Bacteria</taxon>
        <taxon>Pseudomonadati</taxon>
        <taxon>Pseudomonadota</taxon>
        <taxon>Alphaproteobacteria</taxon>
        <taxon>Hyphomicrobiales</taxon>
        <taxon>Rhodoblastaceae</taxon>
        <taxon>Rhodoblastus</taxon>
    </lineage>
</organism>
<sequence length="105" mass="11506">MAKKIQRMWVTPGVNIVISMRECAEFAGLAPDEVATDVAVSKRHTALLASYLLNIHRGAVNVRQMIIVDLRGFLDLGVRDKASDALVVLRMFLVAHPNARRAPAG</sequence>
<protein>
    <submittedName>
        <fullName evidence="1">Uncharacterized protein</fullName>
    </submittedName>
</protein>
<name>A0ABS9Z6P6_9HYPH</name>
<proteinExistence type="predicted"/>
<reference evidence="1" key="1">
    <citation type="journal article" date="2022" name="ISME J.">
        <title>Identification of active gaseous-alkane degraders at natural gas seeps.</title>
        <authorList>
            <person name="Farhan Ul Haque M."/>
            <person name="Hernandez M."/>
            <person name="Crombie A.T."/>
            <person name="Murrell J.C."/>
        </authorList>
    </citation>
    <scope>NUCLEOTIDE SEQUENCE</scope>
    <source>
        <strain evidence="1">PC2</strain>
    </source>
</reference>
<dbReference type="Proteomes" id="UP001139104">
    <property type="component" value="Unassembled WGS sequence"/>
</dbReference>
<keyword evidence="2" id="KW-1185">Reference proteome</keyword>
<dbReference type="EMBL" id="JAIVFP010000001">
    <property type="protein sequence ID" value="MCI4682312.1"/>
    <property type="molecule type" value="Genomic_DNA"/>
</dbReference>